<protein>
    <submittedName>
        <fullName evidence="1">Uncharacterized protein</fullName>
    </submittedName>
</protein>
<evidence type="ECO:0000313" key="1">
    <source>
        <dbReference type="EMBL" id="SPD08543.1"/>
    </source>
</evidence>
<name>A0A2N9H9W7_FAGSY</name>
<reference evidence="1" key="1">
    <citation type="submission" date="2018-02" db="EMBL/GenBank/DDBJ databases">
        <authorList>
            <person name="Cohen D.B."/>
            <person name="Kent A.D."/>
        </authorList>
    </citation>
    <scope>NUCLEOTIDE SEQUENCE</scope>
</reference>
<accession>A0A2N9H9W7</accession>
<dbReference type="EMBL" id="OIVN01003065">
    <property type="protein sequence ID" value="SPD08543.1"/>
    <property type="molecule type" value="Genomic_DNA"/>
</dbReference>
<dbReference type="AlphaFoldDB" id="A0A2N9H9W7"/>
<gene>
    <name evidence="1" type="ORF">FSB_LOCUS36425</name>
</gene>
<organism evidence="1">
    <name type="scientific">Fagus sylvatica</name>
    <name type="common">Beechnut</name>
    <dbReference type="NCBI Taxonomy" id="28930"/>
    <lineage>
        <taxon>Eukaryota</taxon>
        <taxon>Viridiplantae</taxon>
        <taxon>Streptophyta</taxon>
        <taxon>Embryophyta</taxon>
        <taxon>Tracheophyta</taxon>
        <taxon>Spermatophyta</taxon>
        <taxon>Magnoliopsida</taxon>
        <taxon>eudicotyledons</taxon>
        <taxon>Gunneridae</taxon>
        <taxon>Pentapetalae</taxon>
        <taxon>rosids</taxon>
        <taxon>fabids</taxon>
        <taxon>Fagales</taxon>
        <taxon>Fagaceae</taxon>
        <taxon>Fagus</taxon>
    </lineage>
</organism>
<proteinExistence type="predicted"/>
<sequence>MLFIAKTAKLALRTSHGCKLGSGIFALISKIHSVTKIVAKDKTDALKFEALKLGVLKFGDLPPLPLEKVFLPPLPRFITFLDLLKFQLEIEHICSSSAGKPFFKLVPNFLGGAQTYYHSKYW</sequence>